<dbReference type="EMBL" id="ML994639">
    <property type="protein sequence ID" value="KAF2184089.1"/>
    <property type="molecule type" value="Genomic_DNA"/>
</dbReference>
<proteinExistence type="predicted"/>
<evidence type="ECO:0000313" key="2">
    <source>
        <dbReference type="Proteomes" id="UP000800200"/>
    </source>
</evidence>
<sequence>MTGPKINEAAVGAFPYYRRTLSEYVQSKERFPTGLYQPVADNLEIRVLEVDPLEFNSSIVSILHHCSLAFEKHADNINLTSARQMIHAVPLVENTPYDISPWAMHSFLLSVRAQPGAIAIRNSSPEP</sequence>
<dbReference type="AlphaFoldDB" id="A0A6A6E0K4"/>
<keyword evidence="2" id="KW-1185">Reference proteome</keyword>
<evidence type="ECO:0000313" key="1">
    <source>
        <dbReference type="EMBL" id="KAF2184089.1"/>
    </source>
</evidence>
<gene>
    <name evidence="1" type="ORF">K469DRAFT_783722</name>
</gene>
<reference evidence="1" key="1">
    <citation type="journal article" date="2020" name="Stud. Mycol.">
        <title>101 Dothideomycetes genomes: a test case for predicting lifestyles and emergence of pathogens.</title>
        <authorList>
            <person name="Haridas S."/>
            <person name="Albert R."/>
            <person name="Binder M."/>
            <person name="Bloem J."/>
            <person name="Labutti K."/>
            <person name="Salamov A."/>
            <person name="Andreopoulos B."/>
            <person name="Baker S."/>
            <person name="Barry K."/>
            <person name="Bills G."/>
            <person name="Bluhm B."/>
            <person name="Cannon C."/>
            <person name="Castanera R."/>
            <person name="Culley D."/>
            <person name="Daum C."/>
            <person name="Ezra D."/>
            <person name="Gonzalez J."/>
            <person name="Henrissat B."/>
            <person name="Kuo A."/>
            <person name="Liang C."/>
            <person name="Lipzen A."/>
            <person name="Lutzoni F."/>
            <person name="Magnuson J."/>
            <person name="Mondo S."/>
            <person name="Nolan M."/>
            <person name="Ohm R."/>
            <person name="Pangilinan J."/>
            <person name="Park H.-J."/>
            <person name="Ramirez L."/>
            <person name="Alfaro M."/>
            <person name="Sun H."/>
            <person name="Tritt A."/>
            <person name="Yoshinaga Y."/>
            <person name="Zwiers L.-H."/>
            <person name="Turgeon B."/>
            <person name="Goodwin S."/>
            <person name="Spatafora J."/>
            <person name="Crous P."/>
            <person name="Grigoriev I."/>
        </authorList>
    </citation>
    <scope>NUCLEOTIDE SEQUENCE</scope>
    <source>
        <strain evidence="1">CBS 207.26</strain>
    </source>
</reference>
<dbReference type="Proteomes" id="UP000800200">
    <property type="component" value="Unassembled WGS sequence"/>
</dbReference>
<name>A0A6A6E0K4_9PEZI</name>
<organism evidence="1 2">
    <name type="scientific">Zopfia rhizophila CBS 207.26</name>
    <dbReference type="NCBI Taxonomy" id="1314779"/>
    <lineage>
        <taxon>Eukaryota</taxon>
        <taxon>Fungi</taxon>
        <taxon>Dikarya</taxon>
        <taxon>Ascomycota</taxon>
        <taxon>Pezizomycotina</taxon>
        <taxon>Dothideomycetes</taxon>
        <taxon>Dothideomycetes incertae sedis</taxon>
        <taxon>Zopfiaceae</taxon>
        <taxon>Zopfia</taxon>
    </lineage>
</organism>
<protein>
    <submittedName>
        <fullName evidence="1">Uncharacterized protein</fullName>
    </submittedName>
</protein>
<accession>A0A6A6E0K4</accession>